<accession>A0AAV5M8R7</accession>
<proteinExistence type="predicted"/>
<dbReference type="Proteomes" id="UP001054252">
    <property type="component" value="Unassembled WGS sequence"/>
</dbReference>
<reference evidence="1 2" key="1">
    <citation type="journal article" date="2021" name="Commun. Biol.">
        <title>The genome of Shorea leprosula (Dipterocarpaceae) highlights the ecological relevance of drought in aseasonal tropical rainforests.</title>
        <authorList>
            <person name="Ng K.K.S."/>
            <person name="Kobayashi M.J."/>
            <person name="Fawcett J.A."/>
            <person name="Hatakeyama M."/>
            <person name="Paape T."/>
            <person name="Ng C.H."/>
            <person name="Ang C.C."/>
            <person name="Tnah L.H."/>
            <person name="Lee C.T."/>
            <person name="Nishiyama T."/>
            <person name="Sese J."/>
            <person name="O'Brien M.J."/>
            <person name="Copetti D."/>
            <person name="Mohd Noor M.I."/>
            <person name="Ong R.C."/>
            <person name="Putra M."/>
            <person name="Sireger I.Z."/>
            <person name="Indrioko S."/>
            <person name="Kosugi Y."/>
            <person name="Izuno A."/>
            <person name="Isagi Y."/>
            <person name="Lee S.L."/>
            <person name="Shimizu K.K."/>
        </authorList>
    </citation>
    <scope>NUCLEOTIDE SEQUENCE [LARGE SCALE GENOMIC DNA]</scope>
    <source>
        <strain evidence="1">214</strain>
    </source>
</reference>
<dbReference type="AlphaFoldDB" id="A0AAV5M8R7"/>
<name>A0AAV5M8R7_9ROSI</name>
<evidence type="ECO:0000313" key="1">
    <source>
        <dbReference type="EMBL" id="GKV45288.1"/>
    </source>
</evidence>
<comment type="caution">
    <text evidence="1">The sequence shown here is derived from an EMBL/GenBank/DDBJ whole genome shotgun (WGS) entry which is preliminary data.</text>
</comment>
<protein>
    <submittedName>
        <fullName evidence="1">Uncharacterized protein</fullName>
    </submittedName>
</protein>
<keyword evidence="2" id="KW-1185">Reference proteome</keyword>
<gene>
    <name evidence="1" type="ORF">SLEP1_g52393</name>
</gene>
<dbReference type="EMBL" id="BPVZ01000192">
    <property type="protein sequence ID" value="GKV45288.1"/>
    <property type="molecule type" value="Genomic_DNA"/>
</dbReference>
<organism evidence="1 2">
    <name type="scientific">Rubroshorea leprosula</name>
    <dbReference type="NCBI Taxonomy" id="152421"/>
    <lineage>
        <taxon>Eukaryota</taxon>
        <taxon>Viridiplantae</taxon>
        <taxon>Streptophyta</taxon>
        <taxon>Embryophyta</taxon>
        <taxon>Tracheophyta</taxon>
        <taxon>Spermatophyta</taxon>
        <taxon>Magnoliopsida</taxon>
        <taxon>eudicotyledons</taxon>
        <taxon>Gunneridae</taxon>
        <taxon>Pentapetalae</taxon>
        <taxon>rosids</taxon>
        <taxon>malvids</taxon>
        <taxon>Malvales</taxon>
        <taxon>Dipterocarpaceae</taxon>
        <taxon>Rubroshorea</taxon>
    </lineage>
</organism>
<evidence type="ECO:0000313" key="2">
    <source>
        <dbReference type="Proteomes" id="UP001054252"/>
    </source>
</evidence>
<sequence>MAFSSPMRELPLQPNGNCCQALPNAVLRLLPAASPPLPWLLKFITAWVDSSVFQVKSPLETLLGLFGCWVSGFRINFQSWVAPMAGAVLMWEISMVSRFGNALVLAVGLDGSA</sequence>